<keyword evidence="3" id="KW-0808">Transferase</keyword>
<proteinExistence type="predicted"/>
<dbReference type="Proteomes" id="UP001370490">
    <property type="component" value="Unassembled WGS sequence"/>
</dbReference>
<evidence type="ECO:0000313" key="10">
    <source>
        <dbReference type="EMBL" id="KAK6935589.1"/>
    </source>
</evidence>
<dbReference type="Pfam" id="PF12202">
    <property type="entry name" value="OSR1_C"/>
    <property type="match status" value="1"/>
</dbReference>
<dbReference type="Gene3D" id="1.10.510.10">
    <property type="entry name" value="Transferase(Phosphotransferase) domain 1"/>
    <property type="match status" value="1"/>
</dbReference>
<keyword evidence="4" id="KW-0547">Nucleotide-binding</keyword>
<evidence type="ECO:0000256" key="6">
    <source>
        <dbReference type="ARBA" id="ARBA00022840"/>
    </source>
</evidence>
<keyword evidence="5 10" id="KW-0418">Kinase</keyword>
<keyword evidence="2" id="KW-0723">Serine/threonine-protein kinase</keyword>
<evidence type="ECO:0000313" key="11">
    <source>
        <dbReference type="Proteomes" id="UP001370490"/>
    </source>
</evidence>
<dbReference type="Gene3D" id="3.30.200.20">
    <property type="entry name" value="Phosphorylase Kinase, domain 1"/>
    <property type="match status" value="1"/>
</dbReference>
<keyword evidence="11" id="KW-1185">Reference proteome</keyword>
<evidence type="ECO:0000259" key="9">
    <source>
        <dbReference type="PROSITE" id="PS50011"/>
    </source>
</evidence>
<reference evidence="10 11" key="1">
    <citation type="submission" date="2023-12" db="EMBL/GenBank/DDBJ databases">
        <title>A high-quality genome assembly for Dillenia turbinata (Dilleniales).</title>
        <authorList>
            <person name="Chanderbali A."/>
        </authorList>
    </citation>
    <scope>NUCLEOTIDE SEQUENCE [LARGE SCALE GENOMIC DNA]</scope>
    <source>
        <strain evidence="10">LSX21</strain>
        <tissue evidence="10">Leaf</tissue>
    </source>
</reference>
<dbReference type="EC" id="2.7.11.1" evidence="1"/>
<evidence type="ECO:0000256" key="1">
    <source>
        <dbReference type="ARBA" id="ARBA00012513"/>
    </source>
</evidence>
<sequence length="569" mass="63422">MKGSKKSGPADDEIVEKDPTGRYVRYGEVLGRGAFKTVYKAFDEANGIEVAWSQIKIDEVLRSPNDLEKLYSEVHLLKSLNHGNIMTLHDSWVDDKEKTINMITELFTSGSLRQFRTPEFMAPELYDEEYNELIDIYSFGLCVLELFTCEYPYNECHNPAQIFKKVTTGIKPASLAKVTDPEVKQFIEKCIVPASMRLPAKELLKDPFLAPESAKQPIFYDLQSPSTNHLLESTCLLESPTNLMEIDFHSDMLSDSNTIAQTPHTTSEIQRSNGNSVFKLRGEKDNDNTQVSLTLRIANLGGQARNIHFDFYLKDDTAFSIAGEMVEQLDLVAEDVSFIAEMIDHLIVDLVPGWKTSFENFSCRTGSASQVSSTLGSDGICLTNRRSSKHHAPLGSQDIANSLVTEVSARFDTIASDNVEECKSGFCDELCKGSDMNGFVSDLVTCDYGGNAVKTSDAGADESVMEFVRCDYGGGHSKKTSDGDGSVMEYGVMMNPDISLSGLYNAVSASSMYSSLSLADRDQPDELKFQLDAIDSQYYQYFNELSKIRDEALESARRGWNWKKKIFAF</sequence>
<feature type="domain" description="Protein kinase" evidence="9">
    <location>
        <begin position="1"/>
        <end position="209"/>
    </location>
</feature>
<keyword evidence="6" id="KW-0067">ATP-binding</keyword>
<dbReference type="PROSITE" id="PS50011">
    <property type="entry name" value="PROTEIN_KINASE_DOM"/>
    <property type="match status" value="1"/>
</dbReference>
<evidence type="ECO:0000256" key="5">
    <source>
        <dbReference type="ARBA" id="ARBA00022777"/>
    </source>
</evidence>
<accession>A0AAN8VL03</accession>
<dbReference type="GO" id="GO:0005524">
    <property type="term" value="F:ATP binding"/>
    <property type="evidence" value="ECO:0007669"/>
    <property type="project" value="UniProtKB-KW"/>
</dbReference>
<dbReference type="EMBL" id="JBAMMX010000008">
    <property type="protein sequence ID" value="KAK6935589.1"/>
    <property type="molecule type" value="Genomic_DNA"/>
</dbReference>
<dbReference type="SUPFAM" id="SSF56112">
    <property type="entry name" value="Protein kinase-like (PK-like)"/>
    <property type="match status" value="1"/>
</dbReference>
<dbReference type="PANTHER" id="PTHR13902">
    <property type="entry name" value="SERINE/THREONINE-PROTEIN KINASE WNK WITH NO LYSINE -RELATED"/>
    <property type="match status" value="1"/>
</dbReference>
<evidence type="ECO:0000256" key="2">
    <source>
        <dbReference type="ARBA" id="ARBA00022527"/>
    </source>
</evidence>
<comment type="catalytic activity">
    <reaction evidence="7">
        <text>L-threonyl-[protein] + ATP = O-phospho-L-threonyl-[protein] + ADP + H(+)</text>
        <dbReference type="Rhea" id="RHEA:46608"/>
        <dbReference type="Rhea" id="RHEA-COMP:11060"/>
        <dbReference type="Rhea" id="RHEA-COMP:11605"/>
        <dbReference type="ChEBI" id="CHEBI:15378"/>
        <dbReference type="ChEBI" id="CHEBI:30013"/>
        <dbReference type="ChEBI" id="CHEBI:30616"/>
        <dbReference type="ChEBI" id="CHEBI:61977"/>
        <dbReference type="ChEBI" id="CHEBI:456216"/>
        <dbReference type="EC" id="2.7.11.1"/>
    </reaction>
</comment>
<dbReference type="GO" id="GO:0004674">
    <property type="term" value="F:protein serine/threonine kinase activity"/>
    <property type="evidence" value="ECO:0007669"/>
    <property type="project" value="UniProtKB-KW"/>
</dbReference>
<dbReference type="InterPro" id="IPR000719">
    <property type="entry name" value="Prot_kinase_dom"/>
</dbReference>
<protein>
    <recommendedName>
        <fullName evidence="1">non-specific serine/threonine protein kinase</fullName>
        <ecNumber evidence="1">2.7.11.1</ecNumber>
    </recommendedName>
</protein>
<gene>
    <name evidence="10" type="ORF">RJ641_035744</name>
</gene>
<dbReference type="InterPro" id="IPR011009">
    <property type="entry name" value="Kinase-like_dom_sf"/>
</dbReference>
<dbReference type="FunFam" id="3.30.200.20:FF:000075">
    <property type="entry name" value="Probable serine/threonine-protein kinase WNK1"/>
    <property type="match status" value="1"/>
</dbReference>
<comment type="catalytic activity">
    <reaction evidence="8">
        <text>L-seryl-[protein] + ATP = O-phospho-L-seryl-[protein] + ADP + H(+)</text>
        <dbReference type="Rhea" id="RHEA:17989"/>
        <dbReference type="Rhea" id="RHEA-COMP:9863"/>
        <dbReference type="Rhea" id="RHEA-COMP:11604"/>
        <dbReference type="ChEBI" id="CHEBI:15378"/>
        <dbReference type="ChEBI" id="CHEBI:29999"/>
        <dbReference type="ChEBI" id="CHEBI:30616"/>
        <dbReference type="ChEBI" id="CHEBI:83421"/>
        <dbReference type="ChEBI" id="CHEBI:456216"/>
        <dbReference type="EC" id="2.7.11.1"/>
    </reaction>
</comment>
<comment type="caution">
    <text evidence="10">The sequence shown here is derived from an EMBL/GenBank/DDBJ whole genome shotgun (WGS) entry which is preliminary data.</text>
</comment>
<dbReference type="InterPro" id="IPR050588">
    <property type="entry name" value="WNK_Ser-Thr_kinase"/>
</dbReference>
<organism evidence="10 11">
    <name type="scientific">Dillenia turbinata</name>
    <dbReference type="NCBI Taxonomy" id="194707"/>
    <lineage>
        <taxon>Eukaryota</taxon>
        <taxon>Viridiplantae</taxon>
        <taxon>Streptophyta</taxon>
        <taxon>Embryophyta</taxon>
        <taxon>Tracheophyta</taxon>
        <taxon>Spermatophyta</taxon>
        <taxon>Magnoliopsida</taxon>
        <taxon>eudicotyledons</taxon>
        <taxon>Gunneridae</taxon>
        <taxon>Pentapetalae</taxon>
        <taxon>Dilleniales</taxon>
        <taxon>Dilleniaceae</taxon>
        <taxon>Dillenia</taxon>
    </lineage>
</organism>
<evidence type="ECO:0000256" key="4">
    <source>
        <dbReference type="ARBA" id="ARBA00022741"/>
    </source>
</evidence>
<dbReference type="Gene3D" id="3.10.20.90">
    <property type="entry name" value="Phosphatidylinositol 3-kinase Catalytic Subunit, Chain A, domain 1"/>
    <property type="match status" value="1"/>
</dbReference>
<evidence type="ECO:0000256" key="7">
    <source>
        <dbReference type="ARBA" id="ARBA00047899"/>
    </source>
</evidence>
<name>A0AAN8VL03_9MAGN</name>
<evidence type="ECO:0000256" key="8">
    <source>
        <dbReference type="ARBA" id="ARBA00048679"/>
    </source>
</evidence>
<evidence type="ECO:0000256" key="3">
    <source>
        <dbReference type="ARBA" id="ARBA00022679"/>
    </source>
</evidence>
<dbReference type="InterPro" id="IPR024678">
    <property type="entry name" value="Kinase_OSR1/WNK_CCT"/>
</dbReference>
<dbReference type="AlphaFoldDB" id="A0AAN8VL03"/>
<dbReference type="Pfam" id="PF00069">
    <property type="entry name" value="Pkinase"/>
    <property type="match status" value="2"/>
</dbReference>